<proteinExistence type="predicted"/>
<sequence length="2090" mass="239985">MANDLVAYSRAGDIFHYRWAARRCLRLVYPNSSLNKIIIEGSSETEKAGEYVIDVTEYAEKAGYQKIDYYQLKHTTVQQDEAFTLSDLKDTFEGFAKRFLQHQQKNPSEIANISFTIITNRKIADSFKENLSAIVQQNKADATFTKTIEKYTSLTSEDLRLFCAATKLEDSEGDYNVQKNELRSELSQLIAGSIDNAQINNLVALVQEKVLPDSDGSINREEVLKRFGISSEGQLYPAPAILEEISNIVEREQHNTLKEKIINSSYPVIVHAAGGVGKSVFCRQLVNSLPEGSVGIVYDCFGAGKYRNPSEPRHGHRHALVQIANELATKGLCDPLLVQDTSLDENIIRNFLLRVATAVGSLKKIVESAQLFIVIDAADNAEMAARELNHRCFAHELIREQMPEACKLVFLCRTERISLLQPQSFILKLELDSFSEQETLQNLWKRFPNAMEQDGAEFHRLTGGNPRVQANALDVKHDSVNELLSSLGPFGTSIEKQIELQLNRAVSKIKDLLPNEFQDHINAICLGLASLPPHIPIDVLSRAADVSVENVRSFVADIGRSLWLSDTSIQFRDEPTETWFRNTFLASKSDYEKYIVKLEPLANTLSYVAEVLPQLYLQAEHYRKLIDIALSDEYLPENNPIDARNIRVYRLQFAFKAALKARNYKDAIKLAMRAGEEVAGNQRQLSLLQNNIDLLTSLQSKEKVQEIAFKRLLSSTWNGSENVYAASLLSGIKEYHGEARGYLRAGLNWLHIYFDEARKNKDTNRDDGVNDSDILELAYTHLNLHGVKDSVGFLLTLKPKEAIFRIVQDLTRRLIDFGRFKDIYEFLQTSRSEVYFTVAVTSELIRIGRFPEKSLAEACLELLCHSRSRILKPNDSHRDQITPAIVSFVEACLSLNLSTQKVLRVLRHYIPIRASRMVYNSHFSSERTIYLKALAIRSLLLGKEEVDLEEILPKEFTAEKKNYELESEITEFKEIVGGLFPWFLLRTKILYIKDIKLIEAAYQINEKSVIARTSRYRRYDTLPSEITEICASIIILYNQASTEDVRIFYEKYLQNDNAFKVHSRLNMLRAVYRTDHLTSIIQQLEPSTFQLIKSLRDDGPEEIANRYISLARAVLITSAEDASVYFDEAINIASKFGDELVYRWEAIVSLAKQSCNSKAAPNELAYRFIRCAELVGDNVYREKHWNRSEAMRVCTKMSSGIGISALSRWRDRDIGRFEYQFEEALYELVNSKVITSAVGWALTRFFSNHRLNRYLSICLENELSHNVRQKILNDAVHLLQIQGTDPRYWKKLNSVANRFNLNNESLNVIIKFYADQKNTLEEEQGSTLSNSSTTQYSEKDWDDIFNGLTITNPESFVKLIERFEATLNNHIYGRPIQSLLKECLDRLTLESFWDFINMLLTSETIDRYDVQYVLSSIPKEWTNKVSFKKKWPGIVYRFGERYAHDLTDEYSFDSFIKEVNADEYLVSKLKLGIFSGLANGYEFANANIFFGFVDHASSFIEVQDACDLVEFSLSRFELHTEADFGDGVWSNWLDVPEDINKNIAGFIWSALGSPKSAERWNAAHCIRKLADLNCTDILDSLIGWLEYDKVDAFGSKEFPFYNLHARLYLLIALSRTSLDQPELVKKYSSVFAKYALTEPHILIQKFASNVALNIERVFPLTYDSGILIAIEGVGKSKMPIQEADFDFSTDSYWHKKGEVDTDINFHFGWDFDRYWYKPLGDVFGVSGEQIQDLAANIIVKEWRLKYRDGYNKDPRNILWNRSSQDRETWHDHSSYPRTDDLDFYLSYHSMLVVAARLIEKMPVISKRDWYDDEWSEWLSRHLLTREDGKWLADCRDPLPLKRPEWIFNRVDGNDNWKMAITDLDFLTCLNDQEKKDAWITVKGGWHEKQGERSESFHISSALVSKGASNALLRALATCSDPHDYKLPDYDEDGMEIDSGIFSLKGWINKRSGSEGIDEFDPYANQVEYPPYSVGSSIKEILGLTLNSEGKCWSINGSQEVSLICETWNSSRKTKDEEPAQSGMRLKASLKFLKHICKALNCELIFKVSIKREIIYKYREGKREYEEPQYRIFILSEDGKLRTTHESYQLR</sequence>
<feature type="domain" description="Nephrocystin 3-like N-terminal" evidence="2">
    <location>
        <begin position="266"/>
        <end position="412"/>
    </location>
</feature>
<evidence type="ECO:0000259" key="2">
    <source>
        <dbReference type="Pfam" id="PF24883"/>
    </source>
</evidence>
<protein>
    <recommendedName>
        <fullName evidence="2">Nephrocystin 3-like N-terminal domain-containing protein</fullName>
    </recommendedName>
</protein>
<organism evidence="3 4">
    <name type="scientific">Rhodocytophaga aerolata</name>
    <dbReference type="NCBI Taxonomy" id="455078"/>
    <lineage>
        <taxon>Bacteria</taxon>
        <taxon>Pseudomonadati</taxon>
        <taxon>Bacteroidota</taxon>
        <taxon>Cytophagia</taxon>
        <taxon>Cytophagales</taxon>
        <taxon>Rhodocytophagaceae</taxon>
        <taxon>Rhodocytophaga</taxon>
    </lineage>
</organism>
<dbReference type="InterPro" id="IPR027417">
    <property type="entry name" value="P-loop_NTPase"/>
</dbReference>
<evidence type="ECO:0000256" key="1">
    <source>
        <dbReference type="ARBA" id="ARBA00022737"/>
    </source>
</evidence>
<name>A0ABT8RD72_9BACT</name>
<comment type="caution">
    <text evidence="3">The sequence shown here is derived from an EMBL/GenBank/DDBJ whole genome shotgun (WGS) entry which is preliminary data.</text>
</comment>
<keyword evidence="4" id="KW-1185">Reference proteome</keyword>
<dbReference type="InterPro" id="IPR056884">
    <property type="entry name" value="NPHP3-like_N"/>
</dbReference>
<dbReference type="Pfam" id="PF24883">
    <property type="entry name" value="NPHP3_N"/>
    <property type="match status" value="1"/>
</dbReference>
<dbReference type="RefSeq" id="WP_302039987.1">
    <property type="nucleotide sequence ID" value="NZ_JAUKPO010000017.1"/>
</dbReference>
<evidence type="ECO:0000313" key="3">
    <source>
        <dbReference type="EMBL" id="MDO1449183.1"/>
    </source>
</evidence>
<gene>
    <name evidence="3" type="ORF">Q0590_23100</name>
</gene>
<reference evidence="3" key="1">
    <citation type="submission" date="2023-07" db="EMBL/GenBank/DDBJ databases">
        <title>The genome sequence of Rhodocytophaga aerolata KACC 12507.</title>
        <authorList>
            <person name="Zhang X."/>
        </authorList>
    </citation>
    <scope>NUCLEOTIDE SEQUENCE</scope>
    <source>
        <strain evidence="3">KACC 12507</strain>
    </source>
</reference>
<keyword evidence="1" id="KW-0677">Repeat</keyword>
<dbReference type="Proteomes" id="UP001168528">
    <property type="component" value="Unassembled WGS sequence"/>
</dbReference>
<dbReference type="SUPFAM" id="SSF52540">
    <property type="entry name" value="P-loop containing nucleoside triphosphate hydrolases"/>
    <property type="match status" value="1"/>
</dbReference>
<dbReference type="EMBL" id="JAUKPO010000017">
    <property type="protein sequence ID" value="MDO1449183.1"/>
    <property type="molecule type" value="Genomic_DNA"/>
</dbReference>
<accession>A0ABT8RD72</accession>
<evidence type="ECO:0000313" key="4">
    <source>
        <dbReference type="Proteomes" id="UP001168528"/>
    </source>
</evidence>